<organism evidence="1 2">
    <name type="scientific">Thelohanellus kitauei</name>
    <name type="common">Myxosporean</name>
    <dbReference type="NCBI Taxonomy" id="669202"/>
    <lineage>
        <taxon>Eukaryota</taxon>
        <taxon>Metazoa</taxon>
        <taxon>Cnidaria</taxon>
        <taxon>Myxozoa</taxon>
        <taxon>Myxosporea</taxon>
        <taxon>Bivalvulida</taxon>
        <taxon>Platysporina</taxon>
        <taxon>Myxobolidae</taxon>
        <taxon>Thelohanellus</taxon>
    </lineage>
</organism>
<dbReference type="Proteomes" id="UP000031668">
    <property type="component" value="Unassembled WGS sequence"/>
</dbReference>
<evidence type="ECO:0000313" key="1">
    <source>
        <dbReference type="EMBL" id="KII67432.1"/>
    </source>
</evidence>
<dbReference type="EMBL" id="JWZT01003185">
    <property type="protein sequence ID" value="KII67432.1"/>
    <property type="molecule type" value="Genomic_DNA"/>
</dbReference>
<sequence length="215" mass="24728">MKNEQAHIIDMNEIKVSPRKTTLLLNQNPIAVPSLPNKHPLIPLLIFKLFNEGLLKTDSELLVINMNHDLIPDYLKHSLKALCNENQDQCVTSFKKIKRKVLLYSPENSDEISGSKSRKQILSMIRKRKSTTHVIITGFSENIKSEFFTFHKKKKDDQLDGPYTSHSWFSIASEADVSLIVVLSSIGLSNVRSQRFFLKFDYVYDIPDENFTICQ</sequence>
<evidence type="ECO:0000313" key="2">
    <source>
        <dbReference type="Proteomes" id="UP000031668"/>
    </source>
</evidence>
<proteinExistence type="predicted"/>
<keyword evidence="2" id="KW-1185">Reference proteome</keyword>
<reference evidence="1 2" key="1">
    <citation type="journal article" date="2014" name="Genome Biol. Evol.">
        <title>The genome of the myxosporean Thelohanellus kitauei shows adaptations to nutrient acquisition within its fish host.</title>
        <authorList>
            <person name="Yang Y."/>
            <person name="Xiong J."/>
            <person name="Zhou Z."/>
            <person name="Huo F."/>
            <person name="Miao W."/>
            <person name="Ran C."/>
            <person name="Liu Y."/>
            <person name="Zhang J."/>
            <person name="Feng J."/>
            <person name="Wang M."/>
            <person name="Wang M."/>
            <person name="Wang L."/>
            <person name="Yao B."/>
        </authorList>
    </citation>
    <scope>NUCLEOTIDE SEQUENCE [LARGE SCALE GENOMIC DNA]</scope>
    <source>
        <strain evidence="1">Wuqing</strain>
    </source>
</reference>
<comment type="caution">
    <text evidence="1">The sequence shown here is derived from an EMBL/GenBank/DDBJ whole genome shotgun (WGS) entry which is preliminary data.</text>
</comment>
<dbReference type="AlphaFoldDB" id="A0A0C2N0K4"/>
<name>A0A0C2N0K4_THEKT</name>
<gene>
    <name evidence="1" type="ORF">RF11_07817</name>
</gene>
<accession>A0A0C2N0K4</accession>
<protein>
    <submittedName>
        <fullName evidence="1">Uncharacterized protein</fullName>
    </submittedName>
</protein>